<dbReference type="OrthoDB" id="346910at2759"/>
<accession>A0A364L3M4</accession>
<dbReference type="GO" id="GO:0000062">
    <property type="term" value="F:fatty-acyl-CoA binding"/>
    <property type="evidence" value="ECO:0007669"/>
    <property type="project" value="InterPro"/>
</dbReference>
<reference evidence="3 4" key="1">
    <citation type="journal article" date="2017" name="Biotechnol. Biofuels">
        <title>Differential beta-glucosidase expression as a function of carbon source availability in Talaromyces amestolkiae: a genomic and proteomic approach.</title>
        <authorList>
            <person name="de Eugenio L.I."/>
            <person name="Mendez-Liter J.A."/>
            <person name="Nieto-Dominguez M."/>
            <person name="Alonso L."/>
            <person name="Gil-Munoz J."/>
            <person name="Barriuso J."/>
            <person name="Prieto A."/>
            <person name="Martinez M.J."/>
        </authorList>
    </citation>
    <scope>NUCLEOTIDE SEQUENCE [LARGE SCALE GENOMIC DNA]</scope>
    <source>
        <strain evidence="3 4">CIB</strain>
    </source>
</reference>
<dbReference type="GeneID" id="63795636"/>
<name>A0A364L3M4_TALAM</name>
<dbReference type="InterPro" id="IPR000582">
    <property type="entry name" value="Acyl-CoA-binding_protein"/>
</dbReference>
<gene>
    <name evidence="3" type="ORF">BHQ10_006420</name>
</gene>
<feature type="region of interest" description="Disordered" evidence="1">
    <location>
        <begin position="165"/>
        <end position="261"/>
    </location>
</feature>
<feature type="compositionally biased region" description="Low complexity" evidence="1">
    <location>
        <begin position="118"/>
        <end position="131"/>
    </location>
</feature>
<feature type="compositionally biased region" description="Basic and acidic residues" evidence="1">
    <location>
        <begin position="224"/>
        <end position="237"/>
    </location>
</feature>
<feature type="compositionally biased region" description="Basic and acidic residues" evidence="1">
    <location>
        <begin position="177"/>
        <end position="188"/>
    </location>
</feature>
<dbReference type="STRING" id="1196081.A0A364L3M4"/>
<feature type="region of interest" description="Disordered" evidence="1">
    <location>
        <begin position="100"/>
        <end position="152"/>
    </location>
</feature>
<dbReference type="Proteomes" id="UP000249363">
    <property type="component" value="Unassembled WGS sequence"/>
</dbReference>
<comment type="caution">
    <text evidence="3">The sequence shown here is derived from an EMBL/GenBank/DDBJ whole genome shotgun (WGS) entry which is preliminary data.</text>
</comment>
<dbReference type="RefSeq" id="XP_040734924.1">
    <property type="nucleotide sequence ID" value="XM_040879005.1"/>
</dbReference>
<dbReference type="EMBL" id="MIKG01000012">
    <property type="protein sequence ID" value="RAO70408.1"/>
    <property type="molecule type" value="Genomic_DNA"/>
</dbReference>
<keyword evidence="4" id="KW-1185">Reference proteome</keyword>
<evidence type="ECO:0000259" key="2">
    <source>
        <dbReference type="PROSITE" id="PS51228"/>
    </source>
</evidence>
<organism evidence="3 4">
    <name type="scientific">Talaromyces amestolkiae</name>
    <dbReference type="NCBI Taxonomy" id="1196081"/>
    <lineage>
        <taxon>Eukaryota</taxon>
        <taxon>Fungi</taxon>
        <taxon>Dikarya</taxon>
        <taxon>Ascomycota</taxon>
        <taxon>Pezizomycotina</taxon>
        <taxon>Eurotiomycetes</taxon>
        <taxon>Eurotiomycetidae</taxon>
        <taxon>Eurotiales</taxon>
        <taxon>Trichocomaceae</taxon>
        <taxon>Talaromyces</taxon>
        <taxon>Talaromyces sect. Talaromyces</taxon>
    </lineage>
</organism>
<evidence type="ECO:0000256" key="1">
    <source>
        <dbReference type="SAM" id="MobiDB-lite"/>
    </source>
</evidence>
<dbReference type="AlphaFoldDB" id="A0A364L3M4"/>
<evidence type="ECO:0000313" key="4">
    <source>
        <dbReference type="Proteomes" id="UP000249363"/>
    </source>
</evidence>
<sequence length="379" mass="44011">MGSFFPEFMRDVDTKSWHTEGDVEGIMDRPIGDAPDVQAEREKWDAWYSQRGSSRTEAKRRYITTLINTMHLYASQTAEARELVAELEFVWDQIKYNAASSSSASSSSPIQAPRTLPSVSVSAAGGASRRYGSIDDRMTRPPPVDVEEQDEDLAIYRRRSGDSRLRVLSPVSQSDEADVRSHRHANEDQHDDDEDNEDEDDDDDDEEEDDFQEARTGTSFSDTSHNDAHTEDNDAANHRTRKRRKRRPSHSQSHSQSKDWRHRIEQALTKMTTEIAALREQLDSLPINHHSHHSHSFRKPSNFFSWLLSWGKWFLFHSLRQLLWQSVILSMILIYLRSRGDTRLERRVLTILLQLRRRMMNAIRSVPRRLPKLLHLPLL</sequence>
<dbReference type="SUPFAM" id="SSF47027">
    <property type="entry name" value="Acyl-CoA binding protein"/>
    <property type="match status" value="1"/>
</dbReference>
<feature type="compositionally biased region" description="Acidic residues" evidence="1">
    <location>
        <begin position="189"/>
        <end position="211"/>
    </location>
</feature>
<feature type="compositionally biased region" description="Basic residues" evidence="1">
    <location>
        <begin position="238"/>
        <end position="249"/>
    </location>
</feature>
<dbReference type="Gene3D" id="1.20.80.10">
    <property type="match status" value="1"/>
</dbReference>
<protein>
    <recommendedName>
        <fullName evidence="2">ACB domain-containing protein</fullName>
    </recommendedName>
</protein>
<feature type="domain" description="ACB" evidence="2">
    <location>
        <begin position="1"/>
        <end position="75"/>
    </location>
</feature>
<dbReference type="InterPro" id="IPR014352">
    <property type="entry name" value="FERM/acyl-CoA-bd_prot_sf"/>
</dbReference>
<dbReference type="InterPro" id="IPR035984">
    <property type="entry name" value="Acyl-CoA-binding_sf"/>
</dbReference>
<proteinExistence type="predicted"/>
<dbReference type="PROSITE" id="PS51228">
    <property type="entry name" value="ACB_2"/>
    <property type="match status" value="1"/>
</dbReference>
<evidence type="ECO:0000313" key="3">
    <source>
        <dbReference type="EMBL" id="RAO70408.1"/>
    </source>
</evidence>